<dbReference type="FunFam" id="3.40.50.670:FF:000006">
    <property type="entry name" value="DNA topoisomerase (ATP-hydrolyzing)"/>
    <property type="match status" value="1"/>
</dbReference>
<dbReference type="InterPro" id="IPR013506">
    <property type="entry name" value="Topo_IIA_bsu_dom2"/>
</dbReference>
<feature type="region of interest" description="Disordered" evidence="12">
    <location>
        <begin position="1"/>
        <end position="87"/>
    </location>
</feature>
<comment type="similarity">
    <text evidence="11">Belongs to the type II topoisomerase family. ParE type 1 subfamily.</text>
</comment>
<comment type="cofactor">
    <cofactor evidence="2">
        <name>Mg(2+)</name>
        <dbReference type="ChEBI" id="CHEBI:18420"/>
    </cofactor>
</comment>
<reference key="1">
    <citation type="submission" date="2017-08" db="EMBL/GenBank/DDBJ databases">
        <title>A dynamic microbial community with high functional redundancy inhabits the cold, oxic subseafloor aquifer.</title>
        <authorList>
            <person name="Tully B.J."/>
            <person name="Wheat C.G."/>
            <person name="Glazer B.T."/>
            <person name="Huber J.A."/>
        </authorList>
    </citation>
    <scope>NUCLEOTIDE SEQUENCE [LARGE SCALE GENOMIC DNA]</scope>
</reference>
<protein>
    <recommendedName>
        <fullName evidence="11">DNA topoisomerase 4 subunit B</fullName>
        <ecNumber evidence="11">5.6.2.2</ecNumber>
    </recommendedName>
    <alternativeName>
        <fullName evidence="11">Topoisomerase IV subunit B</fullName>
    </alternativeName>
</protein>
<dbReference type="HAMAP" id="MF_00938">
    <property type="entry name" value="ParE_type1"/>
    <property type="match status" value="1"/>
</dbReference>
<evidence type="ECO:0000256" key="8">
    <source>
        <dbReference type="ARBA" id="ARBA00023125"/>
    </source>
</evidence>
<dbReference type="Gene3D" id="3.30.230.10">
    <property type="match status" value="1"/>
</dbReference>
<feature type="binding site" evidence="11">
    <location>
        <position position="442"/>
    </location>
    <ligand>
        <name>ATP</name>
        <dbReference type="ChEBI" id="CHEBI:30616"/>
    </ligand>
</feature>
<dbReference type="GO" id="GO:0003677">
    <property type="term" value="F:DNA binding"/>
    <property type="evidence" value="ECO:0007669"/>
    <property type="project" value="UniProtKB-UniRule"/>
</dbReference>
<feature type="site" description="Interaction with DNA" evidence="11">
    <location>
        <position position="725"/>
    </location>
</feature>
<dbReference type="Pfam" id="PF00204">
    <property type="entry name" value="DNA_gyraseB"/>
    <property type="match status" value="1"/>
</dbReference>
<keyword evidence="7 11" id="KW-0799">Topoisomerase</keyword>
<feature type="domain" description="Toprim" evidence="13">
    <location>
        <begin position="522"/>
        <end position="636"/>
    </location>
</feature>
<sequence length="743" mass="81244">MTDDLFGGLLPTSDGSKPSKKPNENKARTPDPLVQAAAQKSTSAPAETPIAAQNPVEATESVAPTPSAPDAGSANISTSNDEIDMPVPAAAPIGKTKGEEDYGAADIEILEGLEPVRHRPGMYIGGTDEKALHHLFAEIIDNSMDEVVAGHASWIDISLDADGYVTVTDNGRGMPIDPHPKFENKSALEVIFTILHAGGKFNSDVYETSGGLHGVGASVVNALSDDLIVEVARGQQLYRQTFSRGIPQGGLEHLGPIKNRRGTKVRFRPDHQIFGAKAKFRASRVYKMARAKAYLYGGVQIRWSCAPELIGENDTTPLKETFHFPNGLSDYLETRIQGKTRITEEIFRGKTTKDGGHGSVEWAIAWYLGDGFVNSYCNTVPTIDGGTHEAGMRAALLKGLKAYGDLKNVKKAAQIIGDDVLTGVGILLSVFIREPEFQGQTKEKLSSSEANRIVETTLRDPFDHWLTTNPRQADRLLEWAVDRSDERLKRKKDKEVSRKAATRRLRLPGKLADCSINSAAGTELFIVEGDSAGGSAKQARNRKNQAILPLRGKILNVANATSAKLAQNQQINDLLLALGVGTGKNYSNSDLRYEKIIIMTDADVDGAHIASLLITFFYREIPDLIKNKHLYLAVPPLYRITQGAKTLYARDDDHKDELMKTEFNGRGKIDIGRFKGLGEMMPAQLKETTMLAEKRTLLQVTIDEDEIELTATVVEQLMGSKPEARFQFIQQNAQFADGAELDI</sequence>
<evidence type="ECO:0000256" key="3">
    <source>
        <dbReference type="ARBA" id="ARBA00022723"/>
    </source>
</evidence>
<feature type="site" description="Interaction with DNA" evidence="11">
    <location>
        <position position="608"/>
    </location>
</feature>
<evidence type="ECO:0000256" key="9">
    <source>
        <dbReference type="ARBA" id="ARBA00023235"/>
    </source>
</evidence>
<accession>A0A2A4YXA1</accession>
<feature type="binding site" evidence="11">
    <location>
        <begin position="211"/>
        <end position="217"/>
    </location>
    <ligand>
        <name>ATP</name>
        <dbReference type="ChEBI" id="CHEBI:30616"/>
    </ligand>
</feature>
<dbReference type="InterPro" id="IPR013760">
    <property type="entry name" value="Topo_IIA-like_dom_sf"/>
</dbReference>
<dbReference type="GO" id="GO:0003918">
    <property type="term" value="F:DNA topoisomerase type II (double strand cut, ATP-hydrolyzing) activity"/>
    <property type="evidence" value="ECO:0007669"/>
    <property type="project" value="UniProtKB-UniRule"/>
</dbReference>
<evidence type="ECO:0000256" key="7">
    <source>
        <dbReference type="ARBA" id="ARBA00023029"/>
    </source>
</evidence>
<organism evidence="14">
    <name type="scientific">OCS116 cluster bacterium</name>
    <dbReference type="NCBI Taxonomy" id="2030921"/>
    <lineage>
        <taxon>Bacteria</taxon>
        <taxon>Pseudomonadati</taxon>
        <taxon>Pseudomonadota</taxon>
        <taxon>Alphaproteobacteria</taxon>
        <taxon>OCS116 cluster</taxon>
    </lineage>
</organism>
<dbReference type="FunFam" id="3.30.565.10:FF:000002">
    <property type="entry name" value="DNA gyrase subunit B"/>
    <property type="match status" value="1"/>
</dbReference>
<dbReference type="SMART" id="SM00387">
    <property type="entry name" value="HATPase_c"/>
    <property type="match status" value="1"/>
</dbReference>
<comment type="caution">
    <text evidence="14">The sequence shown here is derived from an EMBL/GenBank/DDBJ whole genome shotgun (WGS) entry which is preliminary data.</text>
</comment>
<dbReference type="InterPro" id="IPR002288">
    <property type="entry name" value="DNA_gyrase_B_C"/>
</dbReference>
<dbReference type="InterPro" id="IPR005737">
    <property type="entry name" value="TopoIV_B_Gneg"/>
</dbReference>
<dbReference type="GO" id="GO:0006265">
    <property type="term" value="P:DNA topological change"/>
    <property type="evidence" value="ECO:0007669"/>
    <property type="project" value="UniProtKB-UniRule"/>
</dbReference>
<dbReference type="InterPro" id="IPR001241">
    <property type="entry name" value="Topo_IIA"/>
</dbReference>
<dbReference type="GO" id="GO:0046872">
    <property type="term" value="F:metal ion binding"/>
    <property type="evidence" value="ECO:0007669"/>
    <property type="project" value="UniProtKB-KW"/>
</dbReference>
<dbReference type="PANTHER" id="PTHR45866:SF4">
    <property type="entry name" value="DNA TOPOISOMERASE 4 SUBUNIT B"/>
    <property type="match status" value="1"/>
</dbReference>
<dbReference type="InterPro" id="IPR014721">
    <property type="entry name" value="Ribsml_uS5_D2-typ_fold_subgr"/>
</dbReference>
<dbReference type="GO" id="GO:0005524">
    <property type="term" value="F:ATP binding"/>
    <property type="evidence" value="ECO:0007669"/>
    <property type="project" value="UniProtKB-UniRule"/>
</dbReference>
<dbReference type="CDD" id="cd16928">
    <property type="entry name" value="HATPase_GyrB-like"/>
    <property type="match status" value="1"/>
</dbReference>
<dbReference type="Pfam" id="PF01751">
    <property type="entry name" value="Toprim"/>
    <property type="match status" value="1"/>
</dbReference>
<feature type="binding site" evidence="11">
    <location>
        <position position="102"/>
    </location>
    <ligand>
        <name>ATP</name>
        <dbReference type="ChEBI" id="CHEBI:30616"/>
    </ligand>
</feature>
<gene>
    <name evidence="11 14" type="primary">parE</name>
    <name evidence="14" type="ORF">COB13_12610</name>
</gene>
<name>A0A2A4YXA1_9PROT</name>
<keyword evidence="4 11" id="KW-0547">Nucleotide-binding</keyword>
<dbReference type="InterPro" id="IPR000565">
    <property type="entry name" value="Topo_IIA_B"/>
</dbReference>
<dbReference type="InterPro" id="IPR020568">
    <property type="entry name" value="Ribosomal_Su5_D2-typ_SF"/>
</dbReference>
<dbReference type="InterPro" id="IPR018522">
    <property type="entry name" value="TopoIIA_CS"/>
</dbReference>
<evidence type="ECO:0000256" key="12">
    <source>
        <dbReference type="SAM" id="MobiDB-lite"/>
    </source>
</evidence>
<evidence type="ECO:0000313" key="14">
    <source>
        <dbReference type="EMBL" id="PCI98925.1"/>
    </source>
</evidence>
<dbReference type="PRINTS" id="PR01159">
    <property type="entry name" value="DNAGYRASEB"/>
</dbReference>
<dbReference type="GO" id="GO:0007059">
    <property type="term" value="P:chromosome segregation"/>
    <property type="evidence" value="ECO:0007669"/>
    <property type="project" value="UniProtKB-UniRule"/>
</dbReference>
<dbReference type="SMART" id="SM00433">
    <property type="entry name" value="TOP2c"/>
    <property type="match status" value="1"/>
</dbReference>
<dbReference type="PRINTS" id="PR00418">
    <property type="entry name" value="TPI2FAMILY"/>
</dbReference>
<evidence type="ECO:0000256" key="6">
    <source>
        <dbReference type="ARBA" id="ARBA00022842"/>
    </source>
</evidence>
<dbReference type="Gene3D" id="3.30.565.10">
    <property type="entry name" value="Histidine kinase-like ATPase, C-terminal domain"/>
    <property type="match status" value="1"/>
</dbReference>
<keyword evidence="3" id="KW-0479">Metal-binding</keyword>
<evidence type="ECO:0000256" key="4">
    <source>
        <dbReference type="ARBA" id="ARBA00022741"/>
    </source>
</evidence>
<evidence type="ECO:0000256" key="11">
    <source>
        <dbReference type="HAMAP-Rule" id="MF_00938"/>
    </source>
</evidence>
<comment type="subunit">
    <text evidence="10 11">Heterotetramer composed of ParC and ParE.</text>
</comment>
<evidence type="ECO:0000256" key="2">
    <source>
        <dbReference type="ARBA" id="ARBA00001946"/>
    </source>
</evidence>
<dbReference type="SUPFAM" id="SSF55874">
    <property type="entry name" value="ATPase domain of HSP90 chaperone/DNA topoisomerase II/histidine kinase"/>
    <property type="match status" value="1"/>
</dbReference>
<dbReference type="InterPro" id="IPR006171">
    <property type="entry name" value="TOPRIM_dom"/>
</dbReference>
<dbReference type="AlphaFoldDB" id="A0A2A4YXA1"/>
<keyword evidence="8 11" id="KW-0238">DNA-binding</keyword>
<proteinExistence type="inferred from homology"/>
<dbReference type="Gene3D" id="3.40.50.670">
    <property type="match status" value="1"/>
</dbReference>
<dbReference type="EC" id="5.6.2.2" evidence="11"/>
<feature type="binding site" evidence="11">
    <location>
        <position position="142"/>
    </location>
    <ligand>
        <name>ATP</name>
        <dbReference type="ChEBI" id="CHEBI:30616"/>
    </ligand>
</feature>
<dbReference type="PROSITE" id="PS00177">
    <property type="entry name" value="TOPOISOMERASE_II"/>
    <property type="match status" value="1"/>
</dbReference>
<dbReference type="NCBIfam" id="TIGR01055">
    <property type="entry name" value="parE_Gneg"/>
    <property type="match status" value="1"/>
</dbReference>
<keyword evidence="9 11" id="KW-0413">Isomerase</keyword>
<feature type="site" description="Interaction with DNA" evidence="11">
    <location>
        <position position="556"/>
    </location>
</feature>
<dbReference type="InterPro" id="IPR013759">
    <property type="entry name" value="Topo_IIA_B_C"/>
</dbReference>
<dbReference type="PROSITE" id="PS50880">
    <property type="entry name" value="TOPRIM"/>
    <property type="match status" value="1"/>
</dbReference>
<dbReference type="PANTHER" id="PTHR45866">
    <property type="entry name" value="DNA GYRASE/TOPOISOMERASE SUBUNIT B"/>
    <property type="match status" value="1"/>
</dbReference>
<dbReference type="Pfam" id="PF00986">
    <property type="entry name" value="DNA_gyraseB_C"/>
    <property type="match status" value="1"/>
</dbReference>
<evidence type="ECO:0000256" key="1">
    <source>
        <dbReference type="ARBA" id="ARBA00000185"/>
    </source>
</evidence>
<keyword evidence="6" id="KW-0460">Magnesium</keyword>
<dbReference type="Pfam" id="PF02518">
    <property type="entry name" value="HATPase_c"/>
    <property type="match status" value="1"/>
</dbReference>
<dbReference type="SUPFAM" id="SSF54211">
    <property type="entry name" value="Ribosomal protein S5 domain 2-like"/>
    <property type="match status" value="1"/>
</dbReference>
<reference evidence="14" key="2">
    <citation type="journal article" date="2018" name="ISME J.">
        <title>A dynamic microbial community with high functional redundancy inhabits the cold, oxic subseafloor aquifer.</title>
        <authorList>
            <person name="Tully B.J."/>
            <person name="Wheat C.G."/>
            <person name="Glazer B.T."/>
            <person name="Huber J.A."/>
        </authorList>
    </citation>
    <scope>NUCLEOTIDE SEQUENCE</scope>
    <source>
        <strain evidence="14">NORP83</strain>
    </source>
</reference>
<dbReference type="EMBL" id="NVUS01000018">
    <property type="protein sequence ID" value="PCI98925.1"/>
    <property type="molecule type" value="Genomic_DNA"/>
</dbReference>
<feature type="binding site" evidence="11">
    <location>
        <position position="169"/>
    </location>
    <ligand>
        <name>ATP</name>
        <dbReference type="ChEBI" id="CHEBI:30616"/>
    </ligand>
</feature>
<comment type="function">
    <text evidence="11">Topoisomerase IV is essential for chromosome segregation. It relaxes supercoiled DNA. Performs the decatenation events required during the replication of a circular DNA molecule.</text>
</comment>
<dbReference type="InterPro" id="IPR036890">
    <property type="entry name" value="HATPase_C_sf"/>
</dbReference>
<dbReference type="SUPFAM" id="SSF56719">
    <property type="entry name" value="Type II DNA topoisomerase"/>
    <property type="match status" value="1"/>
</dbReference>
<evidence type="ECO:0000256" key="5">
    <source>
        <dbReference type="ARBA" id="ARBA00022840"/>
    </source>
</evidence>
<evidence type="ECO:0000256" key="10">
    <source>
        <dbReference type="ARBA" id="ARBA00063644"/>
    </source>
</evidence>
<keyword evidence="5 11" id="KW-0067">ATP-binding</keyword>
<dbReference type="CDD" id="cd00822">
    <property type="entry name" value="TopoII_Trans_DNA_gyrase"/>
    <property type="match status" value="1"/>
</dbReference>
<dbReference type="GO" id="GO:0005694">
    <property type="term" value="C:chromosome"/>
    <property type="evidence" value="ECO:0007669"/>
    <property type="project" value="InterPro"/>
</dbReference>
<comment type="catalytic activity">
    <reaction evidence="1 11">
        <text>ATP-dependent breakage, passage and rejoining of double-stranded DNA.</text>
        <dbReference type="EC" id="5.6.2.2"/>
    </reaction>
</comment>
<dbReference type="InterPro" id="IPR003594">
    <property type="entry name" value="HATPase_dom"/>
</dbReference>
<evidence type="ECO:0000259" key="13">
    <source>
        <dbReference type="PROSITE" id="PS50880"/>
    </source>
</evidence>